<feature type="transmembrane region" description="Helical" evidence="6">
    <location>
        <begin position="549"/>
        <end position="568"/>
    </location>
</feature>
<keyword evidence="4 6" id="KW-0472">Membrane</keyword>
<reference evidence="7 8" key="1">
    <citation type="submission" date="2020-04" db="EMBL/GenBank/DDBJ databases">
        <title>Perkinsus olseni comparative genomics.</title>
        <authorList>
            <person name="Bogema D.R."/>
        </authorList>
    </citation>
    <scope>NUCLEOTIDE SEQUENCE [LARGE SCALE GENOMIC DNA]</scope>
    <source>
        <strain evidence="7">ATCC PRA-205</strain>
    </source>
</reference>
<dbReference type="EMBL" id="JABANM010019665">
    <property type="protein sequence ID" value="KAF4724102.1"/>
    <property type="molecule type" value="Genomic_DNA"/>
</dbReference>
<keyword evidence="2 6" id="KW-0812">Transmembrane</keyword>
<dbReference type="AlphaFoldDB" id="A0A7J6RVB1"/>
<feature type="region of interest" description="Disordered" evidence="5">
    <location>
        <begin position="480"/>
        <end position="505"/>
    </location>
</feature>
<feature type="transmembrane region" description="Helical" evidence="6">
    <location>
        <begin position="715"/>
        <end position="737"/>
    </location>
</feature>
<evidence type="ECO:0000256" key="3">
    <source>
        <dbReference type="ARBA" id="ARBA00022989"/>
    </source>
</evidence>
<evidence type="ECO:0000256" key="5">
    <source>
        <dbReference type="SAM" id="MobiDB-lite"/>
    </source>
</evidence>
<dbReference type="InterPro" id="IPR007271">
    <property type="entry name" value="Nuc_sug_transpt"/>
</dbReference>
<evidence type="ECO:0000313" key="8">
    <source>
        <dbReference type="Proteomes" id="UP000574390"/>
    </source>
</evidence>
<gene>
    <name evidence="7" type="ORF">FOZ62_015347</name>
</gene>
<dbReference type="Pfam" id="PF04142">
    <property type="entry name" value="Nuc_sug_transp"/>
    <property type="match status" value="1"/>
</dbReference>
<feature type="transmembrane region" description="Helical" evidence="6">
    <location>
        <begin position="749"/>
        <end position="768"/>
    </location>
</feature>
<accession>A0A7J6RVB1</accession>
<feature type="transmembrane region" description="Helical" evidence="6">
    <location>
        <begin position="639"/>
        <end position="657"/>
    </location>
</feature>
<organism evidence="7 8">
    <name type="scientific">Perkinsus olseni</name>
    <name type="common">Perkinsus atlanticus</name>
    <dbReference type="NCBI Taxonomy" id="32597"/>
    <lineage>
        <taxon>Eukaryota</taxon>
        <taxon>Sar</taxon>
        <taxon>Alveolata</taxon>
        <taxon>Perkinsozoa</taxon>
        <taxon>Perkinsea</taxon>
        <taxon>Perkinsida</taxon>
        <taxon>Perkinsidae</taxon>
        <taxon>Perkinsus</taxon>
    </lineage>
</organism>
<proteinExistence type="predicted"/>
<evidence type="ECO:0000313" key="7">
    <source>
        <dbReference type="EMBL" id="KAF4724102.1"/>
    </source>
</evidence>
<dbReference type="GO" id="GO:0000139">
    <property type="term" value="C:Golgi membrane"/>
    <property type="evidence" value="ECO:0007669"/>
    <property type="project" value="InterPro"/>
</dbReference>
<feature type="transmembrane region" description="Helical" evidence="6">
    <location>
        <begin position="613"/>
        <end position="632"/>
    </location>
</feature>
<feature type="transmembrane region" description="Helical" evidence="6">
    <location>
        <begin position="780"/>
        <end position="801"/>
    </location>
</feature>
<feature type="transmembrane region" description="Helical" evidence="6">
    <location>
        <begin position="508"/>
        <end position="529"/>
    </location>
</feature>
<name>A0A7J6RVB1_PEROL</name>
<feature type="non-terminal residue" evidence="7">
    <location>
        <position position="1"/>
    </location>
</feature>
<keyword evidence="3 6" id="KW-1133">Transmembrane helix</keyword>
<evidence type="ECO:0000256" key="6">
    <source>
        <dbReference type="SAM" id="Phobius"/>
    </source>
</evidence>
<comment type="subcellular location">
    <subcellularLocation>
        <location evidence="1">Membrane</location>
        <topology evidence="1">Multi-pass membrane protein</topology>
    </subcellularLocation>
</comment>
<dbReference type="GO" id="GO:0015165">
    <property type="term" value="F:pyrimidine nucleotide-sugar transmembrane transporter activity"/>
    <property type="evidence" value="ECO:0007669"/>
    <property type="project" value="InterPro"/>
</dbReference>
<evidence type="ECO:0000256" key="2">
    <source>
        <dbReference type="ARBA" id="ARBA00022692"/>
    </source>
</evidence>
<evidence type="ECO:0000256" key="1">
    <source>
        <dbReference type="ARBA" id="ARBA00004141"/>
    </source>
</evidence>
<dbReference type="PANTHER" id="PTHR10231">
    <property type="entry name" value="NUCLEOTIDE-SUGAR TRANSMEMBRANE TRANSPORTER"/>
    <property type="match status" value="1"/>
</dbReference>
<sequence length="1095" mass="118794">TGWSSGGCAFIRAMPEPAVVAVSTPGRVSNATKLSLSATTFNGVKRRATTNVKLRNPRLGLASVAPSTDTKLPASRQPAAPACDGGFAGVAPLPQSGDLLRAWHQNSGSLPGYDSPSVWSPQQPPMVQRHYSANATSTGGGRRKLVARQLSGTPILTADLPRRDTPDAHSLQVGVVRPPPTLSSHIPRPPQFMNLGALSHRSTVASATTTSRQSSAAQFVPLVGSPVTTEQASFLGISPGAGRVTPGSSGLRMVNNTPIPQLPLHKAANYTVGLPLWSAASSGQRGNGLPVLGQGVMRSARVVSHYRVLAQTLHGTGGVETDAALRSFQILTENFNRLGPSLACDVIYRLSRCGTRREDLPRITKKFINVTSAELPLHIDLVPAPDAVRAVQGFWDLGHKTVAKRLLTSLQTHWLEPLTEKVQRTPFNTPHKQYGDLYKRRAQAEDTLVLSCPTLSQMYIDDLRGLWRVVDTIVAEAGDEAPTAAPEGPARRNRQAAPRHGNRKRSPLSMSIMHLGKWGLMVVFVLIRAAHTMTMEASKVDGRFLYNKATPVVVECVITFVVGLYMAYSLEGRDWLRKCLAPESFKVFSLIGALFAIGDILEMQSMSAMDGAVYQVLGQSKLIVTAVTLWAIKGQGQTALEWVVLALIVASMSAFVIEDHNSARLPAAAVYDSQPQQSFFHKLLGIGYVMSKVTISCVCAVLADKYMKKYSDVPFYIQMAQYKIAWFTTCFALAYALDREGEMTQLGFFHGWALSTWAVAVSFTIKGWCTMYLLRSLDSVLKNIGEALAVIAVYLFSILLWGRAFDAAAFLSMSTVVLAVVTYTLVVRLETKKKRLMFMLVEIQDDVPYKPTIDSSVNRCMTGEAAAVVVAFPLLITVSKSASTRQAALPWGEVHAAVRLKAFSFSMLPPPSTALPHLPASQRILAESGCASRPAEVAVGKDPLLYGRPRRPFAQLAQHFKEIYMAMPKPQNRHRSPVPNATPEGSVASITGIDRVEELDAGHAARGAQCSDASLIAIISTDIPWPLSPSLRCALSLDGRLTVQLGDLKPPLLAYQLPASGVDYTAAYRSHIELQPFKLEGVTYVRFMVFSDTHV</sequence>
<dbReference type="Proteomes" id="UP000574390">
    <property type="component" value="Unassembled WGS sequence"/>
</dbReference>
<feature type="transmembrane region" description="Helical" evidence="6">
    <location>
        <begin position="683"/>
        <end position="703"/>
    </location>
</feature>
<comment type="caution">
    <text evidence="7">The sequence shown here is derived from an EMBL/GenBank/DDBJ whole genome shotgun (WGS) entry which is preliminary data.</text>
</comment>
<evidence type="ECO:0000256" key="4">
    <source>
        <dbReference type="ARBA" id="ARBA00023136"/>
    </source>
</evidence>
<protein>
    <submittedName>
        <fullName evidence="7">Uncharacterized protein</fullName>
    </submittedName>
</protein>
<feature type="transmembrane region" description="Helical" evidence="6">
    <location>
        <begin position="807"/>
        <end position="829"/>
    </location>
</feature>